<organism evidence="2 3">
    <name type="scientific">Paenibacillus tritici</name>
    <dbReference type="NCBI Taxonomy" id="1873425"/>
    <lineage>
        <taxon>Bacteria</taxon>
        <taxon>Bacillati</taxon>
        <taxon>Bacillota</taxon>
        <taxon>Bacilli</taxon>
        <taxon>Bacillales</taxon>
        <taxon>Paenibacillaceae</taxon>
        <taxon>Paenibacillus</taxon>
    </lineage>
</organism>
<reference evidence="2 3" key="1">
    <citation type="submission" date="2020-05" db="EMBL/GenBank/DDBJ databases">
        <title>Paenibacillus glebae, sp. nov., Paenibacillus humi sp. nov., Paenibacillus pedi sp. nov., Paenibacillus terrestris sp. nov. and Paenibacillus terricola sp. nov., isolated from a forest top soil sample.</title>
        <authorList>
            <person name="Qi S."/>
            <person name="Carlier A."/>
            <person name="Cnockaert M."/>
            <person name="Vandamme P."/>
        </authorList>
    </citation>
    <scope>NUCLEOTIDE SEQUENCE [LARGE SCALE GENOMIC DNA]</scope>
    <source>
        <strain evidence="2 3">LMG 29502</strain>
    </source>
</reference>
<keyword evidence="1" id="KW-1133">Transmembrane helix</keyword>
<proteinExistence type="predicted"/>
<accession>A0ABX2DUG4</accession>
<keyword evidence="1" id="KW-0812">Transmembrane</keyword>
<keyword evidence="1" id="KW-0472">Membrane</keyword>
<name>A0ABX2DUG4_9BACL</name>
<protein>
    <submittedName>
        <fullName evidence="2">Uncharacterized protein</fullName>
    </submittedName>
</protein>
<evidence type="ECO:0000256" key="1">
    <source>
        <dbReference type="SAM" id="Phobius"/>
    </source>
</evidence>
<sequence length="93" mass="10027">MLPKVLYFGGIRPGWLSPPADFAAAAASEASVPVQANLVGFWALIDQAISVSSGIVGFMTLNFAISARVAEFRQIKRIISNKISLNNEHPTIR</sequence>
<evidence type="ECO:0000313" key="2">
    <source>
        <dbReference type="EMBL" id="NQX48326.1"/>
    </source>
</evidence>
<comment type="caution">
    <text evidence="2">The sequence shown here is derived from an EMBL/GenBank/DDBJ whole genome shotgun (WGS) entry which is preliminary data.</text>
</comment>
<feature type="transmembrane region" description="Helical" evidence="1">
    <location>
        <begin position="48"/>
        <end position="70"/>
    </location>
</feature>
<keyword evidence="3" id="KW-1185">Reference proteome</keyword>
<dbReference type="RefSeq" id="WP_173138312.1">
    <property type="nucleotide sequence ID" value="NZ_JABMKX010000014.1"/>
</dbReference>
<gene>
    <name evidence="2" type="ORF">HQN87_23640</name>
</gene>
<dbReference type="EMBL" id="JABMKX010000014">
    <property type="protein sequence ID" value="NQX48326.1"/>
    <property type="molecule type" value="Genomic_DNA"/>
</dbReference>
<dbReference type="Proteomes" id="UP000711047">
    <property type="component" value="Unassembled WGS sequence"/>
</dbReference>
<evidence type="ECO:0000313" key="3">
    <source>
        <dbReference type="Proteomes" id="UP000711047"/>
    </source>
</evidence>